<organism evidence="3 4">
    <name type="scientific">Allorhizobium terrae</name>
    <dbReference type="NCBI Taxonomy" id="1848972"/>
    <lineage>
        <taxon>Bacteria</taxon>
        <taxon>Pseudomonadati</taxon>
        <taxon>Pseudomonadota</taxon>
        <taxon>Alphaproteobacteria</taxon>
        <taxon>Hyphomicrobiales</taxon>
        <taxon>Rhizobiaceae</taxon>
        <taxon>Rhizobium/Agrobacterium group</taxon>
        <taxon>Allorhizobium</taxon>
    </lineage>
</organism>
<comment type="similarity">
    <text evidence="1">Belongs to the bacterial secretin family.</text>
</comment>
<dbReference type="Pfam" id="PF00263">
    <property type="entry name" value="Secretin"/>
    <property type="match status" value="1"/>
</dbReference>
<dbReference type="Proteomes" id="UP000310754">
    <property type="component" value="Unassembled WGS sequence"/>
</dbReference>
<dbReference type="RefSeq" id="WP_146932476.1">
    <property type="nucleotide sequence ID" value="NZ_SSOA01000007.1"/>
</dbReference>
<dbReference type="InterPro" id="IPR032789">
    <property type="entry name" value="T2SS-T3SS_pil_N"/>
</dbReference>
<name>A0A4S3ZTM1_9HYPH</name>
<dbReference type="InterPro" id="IPR007055">
    <property type="entry name" value="BON_dom"/>
</dbReference>
<dbReference type="InterPro" id="IPR001775">
    <property type="entry name" value="GspD/PilQ"/>
</dbReference>
<evidence type="ECO:0000313" key="4">
    <source>
        <dbReference type="Proteomes" id="UP000310754"/>
    </source>
</evidence>
<feature type="domain" description="BON" evidence="2">
    <location>
        <begin position="129"/>
        <end position="199"/>
    </location>
</feature>
<protein>
    <submittedName>
        <fullName evidence="3">Type II and III secretion system protein family protein</fullName>
    </submittedName>
</protein>
<dbReference type="InterPro" id="IPR050810">
    <property type="entry name" value="Bact_Secretion_Sys_Channel"/>
</dbReference>
<evidence type="ECO:0000259" key="2">
    <source>
        <dbReference type="PROSITE" id="PS50914"/>
    </source>
</evidence>
<dbReference type="PANTHER" id="PTHR30332">
    <property type="entry name" value="PROBABLE GENERAL SECRETION PATHWAY PROTEIN D"/>
    <property type="match status" value="1"/>
</dbReference>
<dbReference type="Pfam" id="PF04972">
    <property type="entry name" value="BON"/>
    <property type="match status" value="1"/>
</dbReference>
<dbReference type="AlphaFoldDB" id="A0A4S3ZTM1"/>
<dbReference type="GO" id="GO:0015627">
    <property type="term" value="C:type II protein secretion system complex"/>
    <property type="evidence" value="ECO:0007669"/>
    <property type="project" value="TreeGrafter"/>
</dbReference>
<evidence type="ECO:0000256" key="1">
    <source>
        <dbReference type="RuleBase" id="RU004003"/>
    </source>
</evidence>
<keyword evidence="4" id="KW-1185">Reference proteome</keyword>
<accession>A0A4S3ZTM1</accession>
<reference evidence="3 4" key="1">
    <citation type="submission" date="2019-04" db="EMBL/GenBank/DDBJ databases">
        <title>Rhizobium terrae sp. nov., isolated from a paddy soil.</title>
        <authorList>
            <person name="Lin S.-Y."/>
            <person name="Hameed A."/>
            <person name="Huang H.-I."/>
            <person name="Young C.-C."/>
        </authorList>
    </citation>
    <scope>NUCLEOTIDE SEQUENCE [LARGE SCALE GENOMIC DNA]</scope>
    <source>
        <strain evidence="3 4">CC-HIH110</strain>
    </source>
</reference>
<dbReference type="PRINTS" id="PR00811">
    <property type="entry name" value="BCTERIALGSPD"/>
</dbReference>
<dbReference type="InterPro" id="IPR004846">
    <property type="entry name" value="T2SS/T3SS_dom"/>
</dbReference>
<dbReference type="PROSITE" id="PS50914">
    <property type="entry name" value="BON"/>
    <property type="match status" value="1"/>
</dbReference>
<dbReference type="Pfam" id="PF13629">
    <property type="entry name" value="T2SS-T3SS_pil_N"/>
    <property type="match status" value="1"/>
</dbReference>
<dbReference type="GO" id="GO:0009306">
    <property type="term" value="P:protein secretion"/>
    <property type="evidence" value="ECO:0007669"/>
    <property type="project" value="InterPro"/>
</dbReference>
<comment type="caution">
    <text evidence="3">The sequence shown here is derived from an EMBL/GenBank/DDBJ whole genome shotgun (WGS) entry which is preliminary data.</text>
</comment>
<proteinExistence type="inferred from homology"/>
<sequence length="500" mass="53783">MNRMFLMNATRPRLFRAITMTGLALVLTVSGIPGERSSLWREGAKAYAEQQSLVRITQSGPGAHRTLKLGLNKAIVVDLPEDAQDILVADPTLADAVTRTSRRIYLFGKTVGQTNIFIFGANGREIVSLDLQIERDIDGLEANLRRFIPDSNIKVEIISDNVVLTGTVRTPQDSARAVALAQAFVKGGEATTRNQTVSSNSSGDGAVAIYAEGRQQSQIVNMLTIEGDDQVTLKITVAEVRREILKQLGFNTTLQNTISGNTPVTAANPADSTAISAAISTALGKYSLASVINAMEEAKVIKTLAEPTLTATSGQSATFSSGGELIRTINQANGSTTTQTYDYGIKLNFTPVVLSAGRISLKIETEVSEPMTTGSTTEFRKRQATTSVELPSGGSITLAGLINDDVTQQSTGVPGARSVPILGALFRNKQFERKETELVIIATPYLTRPVARNQLQRPDDNFNPAGDGAMYFLNRVNKVYGRKDTNTTGAYHGTVGFIYK</sequence>
<dbReference type="EMBL" id="SSOA01000007">
    <property type="protein sequence ID" value="THF48968.1"/>
    <property type="molecule type" value="Genomic_DNA"/>
</dbReference>
<gene>
    <name evidence="3" type="ORF">E6C51_13895</name>
</gene>
<dbReference type="PANTHER" id="PTHR30332:SF17">
    <property type="entry name" value="TYPE IV PILIATION SYSTEM PROTEIN DR_0774-RELATED"/>
    <property type="match status" value="1"/>
</dbReference>
<evidence type="ECO:0000313" key="3">
    <source>
        <dbReference type="EMBL" id="THF48968.1"/>
    </source>
</evidence>